<sequence length="136" mass="15443">MLLHLEVATIHKLGKLVRKVSPPPTYNPLKQALTVHFKPLANPNYVPFLLCQARQLPDESVDTFYACLKELAVTCTLPDTDDEIQAQFIQGCFSVKLREDILQVPGISMSDMLTMGRSKELSKCVPHTWKRLYSDR</sequence>
<keyword evidence="2" id="KW-1185">Reference proteome</keyword>
<evidence type="ECO:0000313" key="1">
    <source>
        <dbReference type="EMBL" id="KAJ1142122.1"/>
    </source>
</evidence>
<reference evidence="1" key="1">
    <citation type="journal article" date="2022" name="bioRxiv">
        <title>Sequencing and chromosome-scale assembly of the giantPleurodeles waltlgenome.</title>
        <authorList>
            <person name="Brown T."/>
            <person name="Elewa A."/>
            <person name="Iarovenko S."/>
            <person name="Subramanian E."/>
            <person name="Araus A.J."/>
            <person name="Petzold A."/>
            <person name="Susuki M."/>
            <person name="Suzuki K.-i.T."/>
            <person name="Hayashi T."/>
            <person name="Toyoda A."/>
            <person name="Oliveira C."/>
            <person name="Osipova E."/>
            <person name="Leigh N.D."/>
            <person name="Simon A."/>
            <person name="Yun M.H."/>
        </authorList>
    </citation>
    <scope>NUCLEOTIDE SEQUENCE</scope>
    <source>
        <strain evidence="1">20211129_DDA</strain>
        <tissue evidence="1">Liver</tissue>
    </source>
</reference>
<comment type="caution">
    <text evidence="1">The sequence shown here is derived from an EMBL/GenBank/DDBJ whole genome shotgun (WGS) entry which is preliminary data.</text>
</comment>
<protein>
    <submittedName>
        <fullName evidence="1">Uncharacterized protein</fullName>
    </submittedName>
</protein>
<dbReference type="EMBL" id="JANPWB010000010">
    <property type="protein sequence ID" value="KAJ1142122.1"/>
    <property type="molecule type" value="Genomic_DNA"/>
</dbReference>
<organism evidence="1 2">
    <name type="scientific">Pleurodeles waltl</name>
    <name type="common">Iberian ribbed newt</name>
    <dbReference type="NCBI Taxonomy" id="8319"/>
    <lineage>
        <taxon>Eukaryota</taxon>
        <taxon>Metazoa</taxon>
        <taxon>Chordata</taxon>
        <taxon>Craniata</taxon>
        <taxon>Vertebrata</taxon>
        <taxon>Euteleostomi</taxon>
        <taxon>Amphibia</taxon>
        <taxon>Batrachia</taxon>
        <taxon>Caudata</taxon>
        <taxon>Salamandroidea</taxon>
        <taxon>Salamandridae</taxon>
        <taxon>Pleurodelinae</taxon>
        <taxon>Pleurodeles</taxon>
    </lineage>
</organism>
<accession>A0AAV7QNJ3</accession>
<name>A0AAV7QNJ3_PLEWA</name>
<proteinExistence type="predicted"/>
<dbReference type="AlphaFoldDB" id="A0AAV7QNJ3"/>
<dbReference type="Proteomes" id="UP001066276">
    <property type="component" value="Chromosome 6"/>
</dbReference>
<evidence type="ECO:0000313" key="2">
    <source>
        <dbReference type="Proteomes" id="UP001066276"/>
    </source>
</evidence>
<gene>
    <name evidence="1" type="ORF">NDU88_008449</name>
</gene>